<dbReference type="Gene3D" id="3.30.420.10">
    <property type="entry name" value="Ribonuclease H-like superfamily/Ribonuclease H"/>
    <property type="match status" value="1"/>
</dbReference>
<dbReference type="PaxDb" id="4097-A0A1S4D094"/>
<dbReference type="AlphaFoldDB" id="A0A1S4D094"/>
<dbReference type="InterPro" id="IPR036397">
    <property type="entry name" value="RNaseH_sf"/>
</dbReference>
<dbReference type="KEGG" id="nta:107824476"/>
<organism evidence="2">
    <name type="scientific">Nicotiana tabacum</name>
    <name type="common">Common tobacco</name>
    <dbReference type="NCBI Taxonomy" id="4097"/>
    <lineage>
        <taxon>Eukaryota</taxon>
        <taxon>Viridiplantae</taxon>
        <taxon>Streptophyta</taxon>
        <taxon>Embryophyta</taxon>
        <taxon>Tracheophyta</taxon>
        <taxon>Spermatophyta</taxon>
        <taxon>Magnoliopsida</taxon>
        <taxon>eudicotyledons</taxon>
        <taxon>Gunneridae</taxon>
        <taxon>Pentapetalae</taxon>
        <taxon>asterids</taxon>
        <taxon>lamiids</taxon>
        <taxon>Solanales</taxon>
        <taxon>Solanaceae</taxon>
        <taxon>Nicotianoideae</taxon>
        <taxon>Nicotianeae</taxon>
        <taxon>Nicotiana</taxon>
    </lineage>
</organism>
<dbReference type="GO" id="GO:0004523">
    <property type="term" value="F:RNA-DNA hybrid ribonuclease activity"/>
    <property type="evidence" value="ECO:0007669"/>
    <property type="project" value="InterPro"/>
</dbReference>
<gene>
    <name evidence="2" type="primary">LOC107824476</name>
</gene>
<proteinExistence type="predicted"/>
<reference evidence="2" key="1">
    <citation type="submission" date="2025-08" db="UniProtKB">
        <authorList>
            <consortium name="RefSeq"/>
        </authorList>
    </citation>
    <scope>IDENTIFICATION</scope>
</reference>
<evidence type="ECO:0000313" key="2">
    <source>
        <dbReference type="RefSeq" id="XP_016506733.1"/>
    </source>
</evidence>
<name>A0A1S4D094_TOBAC</name>
<protein>
    <recommendedName>
        <fullName evidence="1">RNase H type-1 domain-containing protein</fullName>
    </recommendedName>
</protein>
<dbReference type="SUPFAM" id="SSF53098">
    <property type="entry name" value="Ribonuclease H-like"/>
    <property type="match status" value="1"/>
</dbReference>
<dbReference type="OMA" id="KHICING"/>
<sequence>MVAWHKPPAGSLKLNIDGAFSKNLNLAGLGGSFKDDHGQWIMGYQHHCPASLPLQCELEALKEGLQIALAHGFTSLVIETDSTEVVYISLFLSRGSTENKLSTSLKWFMHRLKEPKILHNFRDGNQVAHGLDKEALEKRMDHQLLDRPHTIILNKLDADRMLCLFC</sequence>
<accession>A0A1S4D094</accession>
<dbReference type="PANTHER" id="PTHR47723:SF19">
    <property type="entry name" value="POLYNUCLEOTIDYL TRANSFERASE, RIBONUCLEASE H-LIKE SUPERFAMILY PROTEIN"/>
    <property type="match status" value="1"/>
</dbReference>
<dbReference type="InterPro" id="IPR044730">
    <property type="entry name" value="RNase_H-like_dom_plant"/>
</dbReference>
<dbReference type="Pfam" id="PF13456">
    <property type="entry name" value="RVT_3"/>
    <property type="match status" value="1"/>
</dbReference>
<dbReference type="OrthoDB" id="1297737at2759"/>
<dbReference type="PANTHER" id="PTHR47723">
    <property type="entry name" value="OS05G0353850 PROTEIN"/>
    <property type="match status" value="1"/>
</dbReference>
<feature type="domain" description="RNase H type-1" evidence="1">
    <location>
        <begin position="15"/>
        <end position="133"/>
    </location>
</feature>
<dbReference type="InterPro" id="IPR002156">
    <property type="entry name" value="RNaseH_domain"/>
</dbReference>
<evidence type="ECO:0000259" key="1">
    <source>
        <dbReference type="Pfam" id="PF13456"/>
    </source>
</evidence>
<dbReference type="InterPro" id="IPR053151">
    <property type="entry name" value="RNase_H-like"/>
</dbReference>
<dbReference type="RefSeq" id="XP_016506733.1">
    <property type="nucleotide sequence ID" value="XM_016651247.1"/>
</dbReference>
<dbReference type="GO" id="GO:0003676">
    <property type="term" value="F:nucleic acid binding"/>
    <property type="evidence" value="ECO:0007669"/>
    <property type="project" value="InterPro"/>
</dbReference>
<dbReference type="CDD" id="cd06222">
    <property type="entry name" value="RNase_H_like"/>
    <property type="match status" value="1"/>
</dbReference>
<dbReference type="InterPro" id="IPR012337">
    <property type="entry name" value="RNaseH-like_sf"/>
</dbReference>